<dbReference type="InterPro" id="IPR001173">
    <property type="entry name" value="Glyco_trans_2-like"/>
</dbReference>
<accession>A0A2U8GNK8</accession>
<name>A0A2U8GNK8_9RHOO</name>
<gene>
    <name evidence="2" type="ORF">CEW83_08270</name>
</gene>
<dbReference type="EMBL" id="CP022187">
    <property type="protein sequence ID" value="AWI75211.1"/>
    <property type="molecule type" value="Genomic_DNA"/>
</dbReference>
<dbReference type="Pfam" id="PF00535">
    <property type="entry name" value="Glycos_transf_2"/>
    <property type="match status" value="1"/>
</dbReference>
<evidence type="ECO:0000259" key="1">
    <source>
        <dbReference type="Pfam" id="PF00535"/>
    </source>
</evidence>
<reference evidence="2 3" key="1">
    <citation type="submission" date="2017-06" db="EMBL/GenBank/DDBJ databases">
        <title>Azoarcus.</title>
        <authorList>
            <person name="Woo J.-H."/>
            <person name="Kim H.-S."/>
        </authorList>
    </citation>
    <scope>NUCLEOTIDE SEQUENCE [LARGE SCALE GENOMIC DNA]</scope>
    <source>
        <strain evidence="2 3">TSPY31</strain>
    </source>
</reference>
<dbReference type="PANTHER" id="PTHR41244:SF1">
    <property type="entry name" value="GLYCOSYLTRANSFERASE"/>
    <property type="match status" value="1"/>
</dbReference>
<dbReference type="Gene3D" id="3.40.50.2000">
    <property type="entry name" value="Glycogen Phosphorylase B"/>
    <property type="match status" value="1"/>
</dbReference>
<dbReference type="SUPFAM" id="SSF53448">
    <property type="entry name" value="Nucleotide-diphospho-sugar transferases"/>
    <property type="match status" value="1"/>
</dbReference>
<feature type="domain" description="Glycosyltransferase 2-like" evidence="1">
    <location>
        <begin position="927"/>
        <end position="1051"/>
    </location>
</feature>
<dbReference type="SUPFAM" id="SSF53756">
    <property type="entry name" value="UDP-Glycosyltransferase/glycogen phosphorylase"/>
    <property type="match status" value="1"/>
</dbReference>
<protein>
    <recommendedName>
        <fullName evidence="1">Glycosyltransferase 2-like domain-containing protein</fullName>
    </recommendedName>
</protein>
<evidence type="ECO:0000313" key="3">
    <source>
        <dbReference type="Proteomes" id="UP000244930"/>
    </source>
</evidence>
<keyword evidence="3" id="KW-1185">Reference proteome</keyword>
<proteinExistence type="predicted"/>
<dbReference type="KEGG" id="acom:CEW83_08270"/>
<dbReference type="Pfam" id="PF14307">
    <property type="entry name" value="Glyco_tran_WbsX"/>
    <property type="match status" value="1"/>
</dbReference>
<dbReference type="InterPro" id="IPR032719">
    <property type="entry name" value="WbsX"/>
</dbReference>
<dbReference type="InterPro" id="IPR029044">
    <property type="entry name" value="Nucleotide-diphossugar_trans"/>
</dbReference>
<dbReference type="Gene3D" id="3.90.550.10">
    <property type="entry name" value="Spore Coat Polysaccharide Biosynthesis Protein SpsA, Chain A"/>
    <property type="match status" value="1"/>
</dbReference>
<dbReference type="RefSeq" id="WP_108948919.1">
    <property type="nucleotide sequence ID" value="NZ_CP022187.1"/>
</dbReference>
<sequence>MPSQHLDDVTQPPTGQRPRVLFYVRTNDREGLNAAIALVADPRLDARAIVIADKHEVPASAVEGIRWEMATDAPRSVQFLDSLTHQQPPFSVEMADIVCRLDYGSDTLGTIDRKVLNKHASAFLEPERFLAAVGAFVGNPQLGMAFPAGLPRQTLGRLVDASLAGKLAQVLALPKEAVAEANYFAHTIALVRSSLVKSIHERYLGSAAPFAGKKTPEALEIGLTAVCAAFGLEVADLTPGPRPLRAETLATYAGQLLQQPLSDTRSPHWRPLSRRDDLPPEPPVKFLAYYLPQFHAIPENDQWWGKGFTEWTNVAKAVPRFIGHHQPRLPHELGHYDLNTPGIMRRQIELARAHGIAGFCFYYYWFNGRTLLEAPLRQFLADSTLEMPFCLCWANENWTRRWDGQEQEVLIAQSHSPRDDIAFLRHIQPYLADPRYIRVDGKPMLLVYRASLLDDAKATAMRWRKEAKALGIGDLYLVAVCSFDIDDPRPFGFDAAVGFPPHQLRNMPPINGELDMVDPGFSGEILDYRDTVLATALAEFGDDKPRPFAYFPGVMTGWDNDARRPGRGRIFHHATPARYASWLRLAANQTLRHNPPGLRYVFVNAWNEWAEGAHLEPDRHFGYGYLAATADTLRTLATSESTLPPQLGSASAALRYLPEGLVQPRNRAEIELIRTALARLTKPRIQVVLWSESLDSDTLDTLQTLAEQCLQPDVVTLVCVDAVPSHWIDGPKVEQRTPTRWDNDLRCIAAETDADWILPLVAGDRLFPHTLLTLALALAQRPKAAILSCDALVHTGDETRSAVRLWPTPTLETLRCRVDQPDVLAVKTTLLAHVPSDTPSHSFLPALRLVAIEMGAEQMAHVQEVLLWRDHSRHPATRGDADMLAAAHRDAVDAHFARLAMTTTLIPLTVIPGLQVHYPPAENVRVSVIIPTRDQPDILKRCVESVFENTAWPHFELIIVDDGGNDPAAHALIEGLQAIDPARFRTVRVEGAFNFAALCNAGARVATGDMLLFLNDDTAALHRDWLEIMLGLASHPDIGAVGARLVFPDGRLQHAGVMLGLSGAADMHDTGASMEHEGWNGNLQHTQEVGALTAACMLVPRAAFNAIGGFDEAYDLGYADFDLCQRLRVSGYRLLWTPHATLMHDAGHTLKARFTTAEASQWAAARFTAARQRFLQRWHDAIVTDPASHPALSLASRHLQIESRAALAPDPLFALGLTNVLALPADAAGSGHYRVVQPALAAHAKTLVRARVAAGYPTPAEIARLGIDTLHTQRQVDDAQLSALAELRSTLPLRVVMDFDDLLMELPSSNIHARNVWPDISRRVREACRLSDTVTVSTPALADAFRGLHDDVRCVPNVLDPALWLPRAASERIRGDRLRVGWAGGVSHAGDLALIRDVVAATADKVDWVFFGMCLEDIKPHLAEFHAGVKFADYPASLAALDLDLAVAPLALNRFNECKSNLRLLEYGAVGVPVLATDIVPYQCGLPVTLLPNTASRWVTAIVERTGERETLEREGNALRAAVMQAWSSPGQLPKWVDSWAVPA</sequence>
<dbReference type="CDD" id="cd11579">
    <property type="entry name" value="Glyco_tran_WbsX"/>
    <property type="match status" value="1"/>
</dbReference>
<organism evidence="2 3">
    <name type="scientific">Parazoarcus communis</name>
    <dbReference type="NCBI Taxonomy" id="41977"/>
    <lineage>
        <taxon>Bacteria</taxon>
        <taxon>Pseudomonadati</taxon>
        <taxon>Pseudomonadota</taxon>
        <taxon>Betaproteobacteria</taxon>
        <taxon>Rhodocyclales</taxon>
        <taxon>Zoogloeaceae</taxon>
        <taxon>Parazoarcus</taxon>
    </lineage>
</organism>
<evidence type="ECO:0000313" key="2">
    <source>
        <dbReference type="EMBL" id="AWI75211.1"/>
    </source>
</evidence>
<dbReference type="Proteomes" id="UP000244930">
    <property type="component" value="Chromosome"/>
</dbReference>
<dbReference type="Gene3D" id="3.20.20.80">
    <property type="entry name" value="Glycosidases"/>
    <property type="match status" value="1"/>
</dbReference>
<dbReference type="CDD" id="cd04186">
    <property type="entry name" value="GT_2_like_c"/>
    <property type="match status" value="1"/>
</dbReference>
<dbReference type="PANTHER" id="PTHR41244">
    <property type="entry name" value="RHAMNAN SYNTHESIS F"/>
    <property type="match status" value="1"/>
</dbReference>